<dbReference type="PANTHER" id="PTHR43236:SF1">
    <property type="entry name" value="BLL7220 PROTEIN"/>
    <property type="match status" value="1"/>
</dbReference>
<dbReference type="InterPro" id="IPR052345">
    <property type="entry name" value="Rad_response_metalloprotease"/>
</dbReference>
<dbReference type="RefSeq" id="WP_109927957.1">
    <property type="nucleotide sequence ID" value="NZ_QGNY01000001.1"/>
</dbReference>
<protein>
    <recommendedName>
        <fullName evidence="1">IrrE N-terminal-like domain-containing protein</fullName>
    </recommendedName>
</protein>
<dbReference type="PANTHER" id="PTHR43236">
    <property type="entry name" value="ANTITOXIN HIGA1"/>
    <property type="match status" value="1"/>
</dbReference>
<comment type="caution">
    <text evidence="2">The sequence shown here is derived from an EMBL/GenBank/DDBJ whole genome shotgun (WGS) entry which is preliminary data.</text>
</comment>
<name>A0A317F2B2_9SPHI</name>
<dbReference type="InterPro" id="IPR010359">
    <property type="entry name" value="IrrE_HExxH"/>
</dbReference>
<keyword evidence="3" id="KW-1185">Reference proteome</keyword>
<dbReference type="AlphaFoldDB" id="A0A317F2B2"/>
<dbReference type="EMBL" id="QGNY01000001">
    <property type="protein sequence ID" value="PWS33370.1"/>
    <property type="molecule type" value="Genomic_DNA"/>
</dbReference>
<feature type="domain" description="IrrE N-terminal-like" evidence="1">
    <location>
        <begin position="254"/>
        <end position="416"/>
    </location>
</feature>
<dbReference type="Proteomes" id="UP000245391">
    <property type="component" value="Unassembled WGS sequence"/>
</dbReference>
<dbReference type="Gene3D" id="1.10.10.2910">
    <property type="match status" value="1"/>
</dbReference>
<sequence>MMRNTTLKGDKFEDQCHQVISKAALAGQFGFQAESCRIFRKKKYYSVTREKDIIFDLSIELWLPGASDYSLLVIMECKDLGRPVSVDDVEEFDSKVRQVSGLNVKAVFMSKTRLQSGAETYLKNRKIMWIQVDQSGVGKIKLNMPRRRKDKSYDAPVAEIQQDIQQIKQIQSFISSSAQASTVDLDALMTLFLKDVFCNNLPASYDDGVFGLERLSANLIESLTRKILFDFDPILLSRYQAFPIKAFRRYLKDRFGVAVIEELSLKLENGQDRSGYYDPATKTIYIDRELVGSERYAFVFAHEAGHFFLHDKLKMSQTVYDETEDSPYNPSTGKHDLLNEKHWIEWQANKFAACILMPQESVMYKLLSYQYEHGIRNKGKIIYDNQSCNIRDFQVYLLILSEYFGVSYLQMEYRLSDLNILIYARGHSGNAYRYSGKSRRVRTVGEIFTRLNFFLYPNPKGTR</sequence>
<dbReference type="Pfam" id="PF06114">
    <property type="entry name" value="Peptidase_M78"/>
    <property type="match status" value="1"/>
</dbReference>
<accession>A0A317F2B2</accession>
<proteinExistence type="predicted"/>
<reference evidence="3" key="1">
    <citation type="submission" date="2018-05" db="EMBL/GenBank/DDBJ databases">
        <title>Pedobacter paludis sp. nov., isolated from wetland soil.</title>
        <authorList>
            <person name="Zhang Y."/>
        </authorList>
    </citation>
    <scope>NUCLEOTIDE SEQUENCE [LARGE SCALE GENOMIC DNA]</scope>
    <source>
        <strain evidence="3">R-8</strain>
    </source>
</reference>
<evidence type="ECO:0000259" key="1">
    <source>
        <dbReference type="Pfam" id="PF06114"/>
    </source>
</evidence>
<dbReference type="OrthoDB" id="9794834at2"/>
<evidence type="ECO:0000313" key="2">
    <source>
        <dbReference type="EMBL" id="PWS33370.1"/>
    </source>
</evidence>
<evidence type="ECO:0000313" key="3">
    <source>
        <dbReference type="Proteomes" id="UP000245391"/>
    </source>
</evidence>
<gene>
    <name evidence="2" type="ORF">DF947_01720</name>
</gene>
<organism evidence="2 3">
    <name type="scientific">Pedobacter paludis</name>
    <dbReference type="NCBI Taxonomy" id="2203212"/>
    <lineage>
        <taxon>Bacteria</taxon>
        <taxon>Pseudomonadati</taxon>
        <taxon>Bacteroidota</taxon>
        <taxon>Sphingobacteriia</taxon>
        <taxon>Sphingobacteriales</taxon>
        <taxon>Sphingobacteriaceae</taxon>
        <taxon>Pedobacter</taxon>
    </lineage>
</organism>